<evidence type="ECO:0000256" key="7">
    <source>
        <dbReference type="ARBA" id="ARBA00023010"/>
    </source>
</evidence>
<evidence type="ECO:0000256" key="10">
    <source>
        <dbReference type="HAMAP-Rule" id="MF_01465"/>
    </source>
</evidence>
<dbReference type="Gene3D" id="1.10.3370.10">
    <property type="entry name" value="SecY subunit domain"/>
    <property type="match status" value="1"/>
</dbReference>
<feature type="transmembrane region" description="Helical" evidence="10">
    <location>
        <begin position="310"/>
        <end position="329"/>
    </location>
</feature>
<keyword evidence="6 10" id="KW-1133">Transmembrane helix</keyword>
<dbReference type="InterPro" id="IPR002208">
    <property type="entry name" value="SecY/SEC61-alpha"/>
</dbReference>
<evidence type="ECO:0000256" key="3">
    <source>
        <dbReference type="ARBA" id="ARBA00022448"/>
    </source>
</evidence>
<feature type="transmembrane region" description="Helical" evidence="10">
    <location>
        <begin position="391"/>
        <end position="413"/>
    </location>
</feature>
<sequence>MFQTISNIFKIGDLRRKVLFTLAMLIVFRIGAHIPAPGVDAQVLNFQDEMNAFGFLNTFGGGALENFSIFATGIMPYITASIIVQLLRMDVVPKFAEWAKQGEAGRRKLAQFTRYGTIVIAFMQALGMSIGFNRIFPGLVPNPSVVTFLLIALTLTAGTAFLMWLGEQITANGVGNGISILIFAGIAAAIPNGVNQIYSTQIADAGEALFINIVVVLLLLLAMLLIVVGVIFVQQALRKIPVQYAKRLVSGKPQGGQSTHLPLKVNAAGVIPVIFAMSLFIFPPTVAGFVGDDNAIAGWVTTNFDYTQPFGLIVYAALIIGFTYFYTFVQVNPEQMADNLKKQGGYIPGIRPGKTTQVYITRILYRLTFVGALFLATVSVIPVFFTELAGLPPAVQIGGTGLLIVVGVALDTMKQIESQMIKRSYKGFIK</sequence>
<evidence type="ECO:0000256" key="9">
    <source>
        <dbReference type="ARBA" id="ARBA00039733"/>
    </source>
</evidence>
<keyword evidence="8 10" id="KW-0472">Membrane</keyword>
<dbReference type="InterPro" id="IPR030659">
    <property type="entry name" value="SecY_CS"/>
</dbReference>
<feature type="transmembrane region" description="Helical" evidence="10">
    <location>
        <begin position="177"/>
        <end position="198"/>
    </location>
</feature>
<comment type="subcellular location">
    <subcellularLocation>
        <location evidence="10">Cell membrane</location>
        <topology evidence="10">Multi-pass membrane protein</topology>
    </subcellularLocation>
    <subcellularLocation>
        <location evidence="1">Membrane</location>
        <topology evidence="1">Multi-pass membrane protein</topology>
    </subcellularLocation>
</comment>
<dbReference type="FunFam" id="1.10.3370.10:FF:000001">
    <property type="entry name" value="Preprotein translocase subunit SecY"/>
    <property type="match status" value="1"/>
</dbReference>
<dbReference type="GO" id="GO:0065002">
    <property type="term" value="P:intracellular protein transmembrane transport"/>
    <property type="evidence" value="ECO:0007669"/>
    <property type="project" value="UniProtKB-UniRule"/>
</dbReference>
<dbReference type="HAMAP" id="MF_01465">
    <property type="entry name" value="SecY"/>
    <property type="match status" value="1"/>
</dbReference>
<evidence type="ECO:0000256" key="4">
    <source>
        <dbReference type="ARBA" id="ARBA00022692"/>
    </source>
</evidence>
<comment type="subunit">
    <text evidence="10">Component of the Sec protein translocase complex. Heterotrimer consisting of SecY, SecE and SecG subunits. The heterotrimers can form oligomers, although 1 heterotrimer is thought to be able to translocate proteins. Interacts with the ribosome. Interacts with SecDF, and other proteins may be involved. Interacts with SecA.</text>
</comment>
<keyword evidence="10" id="KW-1003">Cell membrane</keyword>
<feature type="transmembrane region" description="Helical" evidence="10">
    <location>
        <begin position="144"/>
        <end position="165"/>
    </location>
</feature>
<keyword evidence="13" id="KW-1185">Reference proteome</keyword>
<feature type="transmembrane region" description="Helical" evidence="10">
    <location>
        <begin position="112"/>
        <end position="132"/>
    </location>
</feature>
<keyword evidence="7 10" id="KW-0811">Translocation</keyword>
<evidence type="ECO:0000256" key="6">
    <source>
        <dbReference type="ARBA" id="ARBA00022989"/>
    </source>
</evidence>
<dbReference type="PANTHER" id="PTHR10906">
    <property type="entry name" value="SECY/SEC61-ALPHA FAMILY MEMBER"/>
    <property type="match status" value="1"/>
</dbReference>
<gene>
    <name evidence="10 12" type="primary">secY</name>
    <name evidence="12" type="ORF">EBO34_18835</name>
</gene>
<dbReference type="PRINTS" id="PR00303">
    <property type="entry name" value="SECYTRNLCASE"/>
</dbReference>
<dbReference type="NCBIfam" id="TIGR00967">
    <property type="entry name" value="3a0501s007"/>
    <property type="match status" value="1"/>
</dbReference>
<evidence type="ECO:0000256" key="5">
    <source>
        <dbReference type="ARBA" id="ARBA00022927"/>
    </source>
</evidence>
<name>A0A3M7TKV7_9BACI</name>
<dbReference type="GO" id="GO:0005886">
    <property type="term" value="C:plasma membrane"/>
    <property type="evidence" value="ECO:0007669"/>
    <property type="project" value="UniProtKB-SubCell"/>
</dbReference>
<feature type="transmembrane region" description="Helical" evidence="10">
    <location>
        <begin position="267"/>
        <end position="290"/>
    </location>
</feature>
<dbReference type="InterPro" id="IPR026593">
    <property type="entry name" value="SecY"/>
</dbReference>
<feature type="transmembrane region" description="Helical" evidence="10">
    <location>
        <begin position="210"/>
        <end position="233"/>
    </location>
</feature>
<dbReference type="RefSeq" id="WP_122901545.1">
    <property type="nucleotide sequence ID" value="NZ_RHIB01000004.1"/>
</dbReference>
<keyword evidence="5 10" id="KW-0653">Protein transport</keyword>
<dbReference type="OrthoDB" id="9809248at2"/>
<accession>A0A3M7TKV7</accession>
<evidence type="ECO:0000313" key="12">
    <source>
        <dbReference type="EMBL" id="RNA66188.1"/>
    </source>
</evidence>
<dbReference type="InterPro" id="IPR023201">
    <property type="entry name" value="SecY_dom_sf"/>
</dbReference>
<organism evidence="12 13">
    <name type="scientific">Alteribacter keqinensis</name>
    <dbReference type="NCBI Taxonomy" id="2483800"/>
    <lineage>
        <taxon>Bacteria</taxon>
        <taxon>Bacillati</taxon>
        <taxon>Bacillota</taxon>
        <taxon>Bacilli</taxon>
        <taxon>Bacillales</taxon>
        <taxon>Bacillaceae</taxon>
        <taxon>Alteribacter</taxon>
    </lineage>
</organism>
<dbReference type="GO" id="GO:0006605">
    <property type="term" value="P:protein targeting"/>
    <property type="evidence" value="ECO:0007669"/>
    <property type="project" value="UniProtKB-UniRule"/>
</dbReference>
<keyword evidence="4 10" id="KW-0812">Transmembrane</keyword>
<evidence type="ECO:0000313" key="13">
    <source>
        <dbReference type="Proteomes" id="UP000278746"/>
    </source>
</evidence>
<comment type="caution">
    <text evidence="10">Lacks conserved residue(s) required for the propagation of feature annotation.</text>
</comment>
<dbReference type="AlphaFoldDB" id="A0A3M7TKV7"/>
<evidence type="ECO:0000256" key="11">
    <source>
        <dbReference type="RuleBase" id="RU004349"/>
    </source>
</evidence>
<evidence type="ECO:0000256" key="8">
    <source>
        <dbReference type="ARBA" id="ARBA00023136"/>
    </source>
</evidence>
<dbReference type="PIRSF" id="PIRSF004557">
    <property type="entry name" value="SecY"/>
    <property type="match status" value="1"/>
</dbReference>
<reference evidence="12 13" key="1">
    <citation type="submission" date="2018-10" db="EMBL/GenBank/DDBJ databases">
        <title>Bacillus Keqinensis sp. nov., a moderately halophilic bacterium isolated from a saline-alkaline lake.</title>
        <authorList>
            <person name="Wang H."/>
        </authorList>
    </citation>
    <scope>NUCLEOTIDE SEQUENCE [LARGE SCALE GENOMIC DNA]</scope>
    <source>
        <strain evidence="12 13">KQ-3</strain>
    </source>
</reference>
<dbReference type="Proteomes" id="UP000278746">
    <property type="component" value="Unassembled WGS sequence"/>
</dbReference>
<feature type="transmembrane region" description="Helical" evidence="10">
    <location>
        <begin position="363"/>
        <end position="385"/>
    </location>
</feature>
<dbReference type="GO" id="GO:0043952">
    <property type="term" value="P:protein transport by the Sec complex"/>
    <property type="evidence" value="ECO:0007669"/>
    <property type="project" value="UniProtKB-UniRule"/>
</dbReference>
<dbReference type="SUPFAM" id="SSF103491">
    <property type="entry name" value="Preprotein translocase SecY subunit"/>
    <property type="match status" value="1"/>
</dbReference>
<feature type="transmembrane region" description="Helical" evidence="10">
    <location>
        <begin position="67"/>
        <end position="91"/>
    </location>
</feature>
<keyword evidence="3 10" id="KW-0813">Transport</keyword>
<comment type="caution">
    <text evidence="12">The sequence shown here is derived from an EMBL/GenBank/DDBJ whole genome shotgun (WGS) entry which is preliminary data.</text>
</comment>
<dbReference type="Pfam" id="PF00344">
    <property type="entry name" value="SecY"/>
    <property type="match status" value="1"/>
</dbReference>
<evidence type="ECO:0000256" key="2">
    <source>
        <dbReference type="ARBA" id="ARBA00005751"/>
    </source>
</evidence>
<dbReference type="PROSITE" id="PS00756">
    <property type="entry name" value="SECY_2"/>
    <property type="match status" value="1"/>
</dbReference>
<comment type="function">
    <text evidence="10">The central subunit of the protein translocation channel SecYEG. Consists of two halves formed by TMs 1-5 and 6-10. These two domains form a lateral gate at the front which open onto the bilayer between TMs 2 and 7, and are clamped together by SecE at the back. The channel is closed by both a pore ring composed of hydrophobic SecY resides and a short helix (helix 2A) on the extracellular side of the membrane which forms a plug. The plug probably moves laterally to allow the channel to open. The ring and the pore may move independently.</text>
</comment>
<evidence type="ECO:0000256" key="1">
    <source>
        <dbReference type="ARBA" id="ARBA00004141"/>
    </source>
</evidence>
<comment type="similarity">
    <text evidence="2 10 11">Belongs to the SecY/SEC61-alpha family.</text>
</comment>
<protein>
    <recommendedName>
        <fullName evidence="9 10">Protein translocase subunit SecY</fullName>
    </recommendedName>
</protein>
<proteinExistence type="inferred from homology"/>
<dbReference type="EMBL" id="RHIB01000004">
    <property type="protein sequence ID" value="RNA66188.1"/>
    <property type="molecule type" value="Genomic_DNA"/>
</dbReference>